<dbReference type="GO" id="GO:0043186">
    <property type="term" value="C:P granule"/>
    <property type="evidence" value="ECO:0007669"/>
    <property type="project" value="TreeGrafter"/>
</dbReference>
<proteinExistence type="predicted"/>
<dbReference type="InterPro" id="IPR000571">
    <property type="entry name" value="Znf_CCCH"/>
</dbReference>
<dbReference type="GO" id="GO:0035194">
    <property type="term" value="P:regulatory ncRNA-mediated post-transcriptional gene silencing"/>
    <property type="evidence" value="ECO:0007669"/>
    <property type="project" value="TreeGrafter"/>
</dbReference>
<gene>
    <name evidence="4" type="ORF">JTE90_008914</name>
</gene>
<dbReference type="Proteomes" id="UP000827092">
    <property type="component" value="Unassembled WGS sequence"/>
</dbReference>
<dbReference type="GO" id="GO:0005829">
    <property type="term" value="C:cytosol"/>
    <property type="evidence" value="ECO:0007669"/>
    <property type="project" value="TreeGrafter"/>
</dbReference>
<organism evidence="4 5">
    <name type="scientific">Oedothorax gibbosus</name>
    <dbReference type="NCBI Taxonomy" id="931172"/>
    <lineage>
        <taxon>Eukaryota</taxon>
        <taxon>Metazoa</taxon>
        <taxon>Ecdysozoa</taxon>
        <taxon>Arthropoda</taxon>
        <taxon>Chelicerata</taxon>
        <taxon>Arachnida</taxon>
        <taxon>Araneae</taxon>
        <taxon>Araneomorphae</taxon>
        <taxon>Entelegynae</taxon>
        <taxon>Araneoidea</taxon>
        <taxon>Linyphiidae</taxon>
        <taxon>Erigoninae</taxon>
        <taxon>Oedothorax</taxon>
    </lineage>
</organism>
<dbReference type="InterPro" id="IPR041677">
    <property type="entry name" value="DNA2/NAM7_AAA_11"/>
</dbReference>
<sequence length="1694" mass="192016">MKPEKKMETFCSFCSLFLGTEAELVEHCNSETHQLIIMSDEGRDWKFRAPGRGVGSDQYALCPTYSKSGKCRFGALCCDAHGEEELAEWKERFDYRQMKLQGAKECQLQGRRYTEQLLEKWLTASNPSLIMADDVDSVVVNVDNDLNLTVSEKNCAREWVFRLSSKAPLRHIALLYETHRNHFRISHLQCGMTEVDDLGPNCQEWSNPDTNMSNVENYIVKVRFITAIYGTFRQDLVFDFGFEPVLVKKFCVDVVSLSDMEKLQQARSSVISYTERWNSSEVTVVPFENRPYAMGDQEKNLLACYPPPSGNKFTLTHSVMEPTLNENNYCARQHELLCIEEMAQYDLLARYNVQATLNVADRYLLTPNSGSNAKYSHDGELFANMKLSSVLSEDSASGRLVLTNCNTVLLAPVSTKGEVHRKVYEAVIEDKGKTVIYIRLSKPCCEELNIQPDQEFQAEVQFQLNRLPLCEMHFAVDRLHPPSLVFPDINVNPQLWNNPALLNPDLKLNPKQREAVLAITTPLSNRLPPVLIIGPFGTGKTYTLAQAVKMLLDQPEARILVCTHSNSAADIYIREYLHPSVAEGRFEATPLRIYYRHRWVATVHPTVQQYCLIDGSERRFLMPTASDVKKHKVVVTTLSTAKYLVQLGLEKGFFTHILIDEAAQAMECEAIMPLSLASENTRIVLAGDHMQLSPEGYSDFAKQRNLHTSLLERLYDLYPEDFGCKVLLCENYRSHEAIVQYTSELFYDNHLKASGMQPRHKKYYPLTFFTARGEDVQDCNSTAFHNNAEVYEIVERVIELKTNWPDYWGDQDETSIGVVTPYYDQVVRIRAELRKKKLHGVSVERVLNVQGKQFRVIFLSVVRTRQTCVSKPNSESDLDHGFLSNARLLNTAITRAQSLVAVVGDPVSLCSVGKCRKLWEKFIRTCHEEKSLFGITWDSLLSQLDSMELKKNFILNPLAPEFIPGMKYHGLPSAITRPENIYQQQQQQQNRSSPQPLLLFPVPSPLQGPPIMPMPNPYINNMVNCMVPPPCQPSPFPQYYPFSSGVMPQQIRGSTSNLARLTPPAAFPQTQRKIIPNQVIPQPNSNGGTLEEQTQRDFENGPTLVGRQLMKRNGVPFSPTTVANKPVAVGQMSEVHNQEEMKRMIMNRLEQMGNFQEGDSNHHFPNNHKHFGFEDKSNKLLHNIPKSEELPLKNGMVNSEYNVGLFTEQLQNQKHPVNGVWAPLTGTPEMHHPPQNSYDNHVSRGTPFIEMNGVSNNVDRPHSQYEIPNSVFMMPSPEKWPNANESHLTANPQEIPAPNFLQASLLEKLSLLQKLLPVGCDIFTFLSSEEQTKSFLQLLLAADDAPAAKTFLFLLASIKRDQELLQEAHISHQKKMVNRRLFSPSRNIMPEPNPGMRNLPTFYPHSRPMMGNSHTPEVFNNSEAFPIDMPPMSPFTMSRISPHEGGVFGNVDLNRPKPHLGLSNHQPNHWPPSSENNIGLTNGFRPNHDVPLLELSKLNIENRLTNGEAFQAGEAFPYGNQRRFQQETPEDNFHRMWSSPEFKATSAEQGWQKSSPIIFDEHAAFQTSYINQLRNRSSTVDRREMQPSSSFEVPRMEENPPSSNNSQVNSVITPGPLSMSYPDIPNILTLSPGKEPVSKIIRKPTPRTSKCSAVSSSPFMFNINLPSSHESPLHYPELSSEGMTYAKIVRSPQP</sequence>
<dbReference type="PROSITE" id="PS50103">
    <property type="entry name" value="ZF_C3H1"/>
    <property type="match status" value="1"/>
</dbReference>
<feature type="region of interest" description="Disordered" evidence="2">
    <location>
        <begin position="1576"/>
        <end position="1614"/>
    </location>
</feature>
<feature type="region of interest" description="Disordered" evidence="2">
    <location>
        <begin position="1078"/>
        <end position="1097"/>
    </location>
</feature>
<evidence type="ECO:0000313" key="4">
    <source>
        <dbReference type="EMBL" id="KAG8184133.1"/>
    </source>
</evidence>
<dbReference type="FunFam" id="3.40.50.300:FF:000419">
    <property type="entry name" value="Probable helicase with zinc finger domain"/>
    <property type="match status" value="1"/>
</dbReference>
<keyword evidence="1" id="KW-0862">Zinc</keyword>
<dbReference type="Gene3D" id="3.40.50.300">
    <property type="entry name" value="P-loop containing nucleotide triphosphate hydrolases"/>
    <property type="match status" value="2"/>
</dbReference>
<comment type="caution">
    <text evidence="4">The sequence shown here is derived from an EMBL/GenBank/DDBJ whole genome shotgun (WGS) entry which is preliminary data.</text>
</comment>
<name>A0AAV6UK99_9ARAC</name>
<dbReference type="SUPFAM" id="SSF52540">
    <property type="entry name" value="P-loop containing nucleoside triphosphate hydrolases"/>
    <property type="match status" value="1"/>
</dbReference>
<dbReference type="Pfam" id="PF13087">
    <property type="entry name" value="AAA_12"/>
    <property type="match status" value="1"/>
</dbReference>
<evidence type="ECO:0000256" key="1">
    <source>
        <dbReference type="PROSITE-ProRule" id="PRU00723"/>
    </source>
</evidence>
<evidence type="ECO:0000259" key="3">
    <source>
        <dbReference type="PROSITE" id="PS50103"/>
    </source>
</evidence>
<dbReference type="InterPro" id="IPR027417">
    <property type="entry name" value="P-loop_NTPase"/>
</dbReference>
<dbReference type="InterPro" id="IPR041679">
    <property type="entry name" value="DNA2/NAM7-like_C"/>
</dbReference>
<dbReference type="EMBL" id="JAFNEN010000386">
    <property type="protein sequence ID" value="KAG8184133.1"/>
    <property type="molecule type" value="Genomic_DNA"/>
</dbReference>
<protein>
    <recommendedName>
        <fullName evidence="3">C3H1-type domain-containing protein</fullName>
    </recommendedName>
</protein>
<keyword evidence="1" id="KW-0479">Metal-binding</keyword>
<dbReference type="PANTHER" id="PTHR10887:SF365">
    <property type="entry name" value="HELICASE WITH ZINC FINGER DOMAIN-RELATED"/>
    <property type="match status" value="1"/>
</dbReference>
<dbReference type="Pfam" id="PF00642">
    <property type="entry name" value="zf-CCCH"/>
    <property type="match status" value="1"/>
</dbReference>
<dbReference type="Pfam" id="PF13086">
    <property type="entry name" value="AAA_11"/>
    <property type="match status" value="2"/>
</dbReference>
<feature type="zinc finger region" description="C3H1-type" evidence="1">
    <location>
        <begin position="56"/>
        <end position="84"/>
    </location>
</feature>
<dbReference type="GO" id="GO:0008270">
    <property type="term" value="F:zinc ion binding"/>
    <property type="evidence" value="ECO:0007669"/>
    <property type="project" value="UniProtKB-KW"/>
</dbReference>
<evidence type="ECO:0000256" key="2">
    <source>
        <dbReference type="SAM" id="MobiDB-lite"/>
    </source>
</evidence>
<dbReference type="InterPro" id="IPR045055">
    <property type="entry name" value="DNA2/NAM7-like"/>
</dbReference>
<feature type="compositionally biased region" description="Polar residues" evidence="2">
    <location>
        <begin position="1079"/>
        <end position="1092"/>
    </location>
</feature>
<reference evidence="4 5" key="1">
    <citation type="journal article" date="2022" name="Nat. Ecol. Evol.">
        <title>A masculinizing supergene underlies an exaggerated male reproductive morph in a spider.</title>
        <authorList>
            <person name="Hendrickx F."/>
            <person name="De Corte Z."/>
            <person name="Sonet G."/>
            <person name="Van Belleghem S.M."/>
            <person name="Kostlbacher S."/>
            <person name="Vangestel C."/>
        </authorList>
    </citation>
    <scope>NUCLEOTIDE SEQUENCE [LARGE SCALE GENOMIC DNA]</scope>
    <source>
        <strain evidence="4">W744_W776</strain>
    </source>
</reference>
<keyword evidence="1" id="KW-0863">Zinc-finger</keyword>
<dbReference type="InterPro" id="IPR049569">
    <property type="entry name" value="HELZ_DEAD-box_1"/>
</dbReference>
<dbReference type="CDD" id="cd18077">
    <property type="entry name" value="DEXXQc_HELZ"/>
    <property type="match status" value="1"/>
</dbReference>
<accession>A0AAV6UK99</accession>
<dbReference type="PANTHER" id="PTHR10887">
    <property type="entry name" value="DNA2/NAM7 HELICASE FAMILY"/>
    <property type="match status" value="1"/>
</dbReference>
<keyword evidence="5" id="KW-1185">Reference proteome</keyword>
<dbReference type="GO" id="GO:0004386">
    <property type="term" value="F:helicase activity"/>
    <property type="evidence" value="ECO:0007669"/>
    <property type="project" value="InterPro"/>
</dbReference>
<dbReference type="CDD" id="cd18808">
    <property type="entry name" value="SF1_C_Upf1"/>
    <property type="match status" value="1"/>
</dbReference>
<feature type="domain" description="C3H1-type" evidence="3">
    <location>
        <begin position="56"/>
        <end position="84"/>
    </location>
</feature>
<evidence type="ECO:0000313" key="5">
    <source>
        <dbReference type="Proteomes" id="UP000827092"/>
    </source>
</evidence>
<dbReference type="InterPro" id="IPR047187">
    <property type="entry name" value="SF1_C_Upf1"/>
</dbReference>
<feature type="compositionally biased region" description="Low complexity" evidence="2">
    <location>
        <begin position="1599"/>
        <end position="1611"/>
    </location>
</feature>